<accession>A0A151NED5</accession>
<keyword evidence="3" id="KW-1185">Reference proteome</keyword>
<reference evidence="2 3" key="1">
    <citation type="journal article" date="2012" name="Genome Biol.">
        <title>Sequencing three crocodilian genomes to illuminate the evolution of archosaurs and amniotes.</title>
        <authorList>
            <person name="St John J.A."/>
            <person name="Braun E.L."/>
            <person name="Isberg S.R."/>
            <person name="Miles L.G."/>
            <person name="Chong A.Y."/>
            <person name="Gongora J."/>
            <person name="Dalzell P."/>
            <person name="Moran C."/>
            <person name="Bed'hom B."/>
            <person name="Abzhanov A."/>
            <person name="Burgess S.C."/>
            <person name="Cooksey A.M."/>
            <person name="Castoe T.A."/>
            <person name="Crawford N.G."/>
            <person name="Densmore L.D."/>
            <person name="Drew J.C."/>
            <person name="Edwards S.V."/>
            <person name="Faircloth B.C."/>
            <person name="Fujita M.K."/>
            <person name="Greenwold M.J."/>
            <person name="Hoffmann F.G."/>
            <person name="Howard J.M."/>
            <person name="Iguchi T."/>
            <person name="Janes D.E."/>
            <person name="Khan S.Y."/>
            <person name="Kohno S."/>
            <person name="de Koning A.J."/>
            <person name="Lance S.L."/>
            <person name="McCarthy F.M."/>
            <person name="McCormack J.E."/>
            <person name="Merchant M.E."/>
            <person name="Peterson D.G."/>
            <person name="Pollock D.D."/>
            <person name="Pourmand N."/>
            <person name="Raney B.J."/>
            <person name="Roessler K.A."/>
            <person name="Sanford J.R."/>
            <person name="Sawyer R.H."/>
            <person name="Schmidt C.J."/>
            <person name="Triplett E.W."/>
            <person name="Tuberville T.D."/>
            <person name="Venegas-Anaya M."/>
            <person name="Howard J.T."/>
            <person name="Jarvis E.D."/>
            <person name="Guillette L.J.Jr."/>
            <person name="Glenn T.C."/>
            <person name="Green R.E."/>
            <person name="Ray D.A."/>
        </authorList>
    </citation>
    <scope>NUCLEOTIDE SEQUENCE [LARGE SCALE GENOMIC DNA]</scope>
    <source>
        <strain evidence="2">KSC_2009_1</strain>
    </source>
</reference>
<dbReference type="Proteomes" id="UP000050525">
    <property type="component" value="Unassembled WGS sequence"/>
</dbReference>
<keyword evidence="1" id="KW-1133">Transmembrane helix</keyword>
<evidence type="ECO:0000313" key="3">
    <source>
        <dbReference type="Proteomes" id="UP000050525"/>
    </source>
</evidence>
<keyword evidence="1" id="KW-0812">Transmembrane</keyword>
<organism evidence="2 3">
    <name type="scientific">Alligator mississippiensis</name>
    <name type="common">American alligator</name>
    <dbReference type="NCBI Taxonomy" id="8496"/>
    <lineage>
        <taxon>Eukaryota</taxon>
        <taxon>Metazoa</taxon>
        <taxon>Chordata</taxon>
        <taxon>Craniata</taxon>
        <taxon>Vertebrata</taxon>
        <taxon>Euteleostomi</taxon>
        <taxon>Archelosauria</taxon>
        <taxon>Archosauria</taxon>
        <taxon>Crocodylia</taxon>
        <taxon>Alligatoridae</taxon>
        <taxon>Alligatorinae</taxon>
        <taxon>Alligator</taxon>
    </lineage>
</organism>
<proteinExistence type="predicted"/>
<dbReference type="AlphaFoldDB" id="A0A151NED5"/>
<gene>
    <name evidence="2" type="ORF">Y1Q_0001062</name>
</gene>
<name>A0A151NED5_ALLMI</name>
<dbReference type="EMBL" id="AKHW03003207">
    <property type="protein sequence ID" value="KYO35183.1"/>
    <property type="molecule type" value="Genomic_DNA"/>
</dbReference>
<protein>
    <submittedName>
        <fullName evidence="2">Uncharacterized protein</fullName>
    </submittedName>
</protein>
<comment type="caution">
    <text evidence="2">The sequence shown here is derived from an EMBL/GenBank/DDBJ whole genome shotgun (WGS) entry which is preliminary data.</text>
</comment>
<keyword evidence="1" id="KW-0472">Membrane</keyword>
<sequence>MIENSSAVISAVLVVDDIWIIQVSLALCRFYMCKFTHVMNLLIPKIWYNADLRRRGGVRSSYAEVNKMEVALNRK</sequence>
<evidence type="ECO:0000313" key="2">
    <source>
        <dbReference type="EMBL" id="KYO35183.1"/>
    </source>
</evidence>
<feature type="transmembrane region" description="Helical" evidence="1">
    <location>
        <begin position="6"/>
        <end position="32"/>
    </location>
</feature>
<evidence type="ECO:0000256" key="1">
    <source>
        <dbReference type="SAM" id="Phobius"/>
    </source>
</evidence>